<evidence type="ECO:0000256" key="1">
    <source>
        <dbReference type="SAM" id="SignalP"/>
    </source>
</evidence>
<feature type="signal peptide" evidence="1">
    <location>
        <begin position="1"/>
        <end position="20"/>
    </location>
</feature>
<keyword evidence="4" id="KW-1185">Reference proteome</keyword>
<name>A0A1I5SMQ0_9BACT</name>
<proteinExistence type="predicted"/>
<accession>A0A1I5SMQ0</accession>
<dbReference type="OrthoDB" id="947434at2"/>
<dbReference type="Proteomes" id="UP000199031">
    <property type="component" value="Unassembled WGS sequence"/>
</dbReference>
<sequence>MQKIILSLCFIVALSAAASAQSFSLGGKVGANLGKVDGQRFKDGYNFGYVLGAYAELGISKTIAIQPELLFSQTNTTYKDSSDIILSKPGSKVHLNYLNIPVLLNINAGKLLTFQLGPQFSVLMNKDQKLGEEIGDAFKGGDVAAVLGAQLNVGVIKVYGRYNIGLNNISDVTNSDKWKSQALQFGLGIKIL</sequence>
<evidence type="ECO:0000313" key="3">
    <source>
        <dbReference type="EMBL" id="SFP71921.1"/>
    </source>
</evidence>
<dbReference type="InterPro" id="IPR025665">
    <property type="entry name" value="Beta-barrel_OMP_2"/>
</dbReference>
<gene>
    <name evidence="3" type="ORF">SAMN05444277_101842</name>
</gene>
<evidence type="ECO:0000259" key="2">
    <source>
        <dbReference type="Pfam" id="PF13568"/>
    </source>
</evidence>
<feature type="domain" description="Outer membrane protein beta-barrel" evidence="2">
    <location>
        <begin position="20"/>
        <end position="170"/>
    </location>
</feature>
<feature type="chain" id="PRO_5011762577" evidence="1">
    <location>
        <begin position="21"/>
        <end position="192"/>
    </location>
</feature>
<dbReference type="AlphaFoldDB" id="A0A1I5SMQ0"/>
<dbReference type="STRING" id="1465490.SAMN05444277_101842"/>
<dbReference type="EMBL" id="FOXQ01000001">
    <property type="protein sequence ID" value="SFP71921.1"/>
    <property type="molecule type" value="Genomic_DNA"/>
</dbReference>
<dbReference type="RefSeq" id="WP_090654746.1">
    <property type="nucleotide sequence ID" value="NZ_FOXQ01000001.1"/>
</dbReference>
<protein>
    <submittedName>
        <fullName evidence="3">Outer membrane protein beta-barrel domain-containing protein</fullName>
    </submittedName>
</protein>
<organism evidence="3 4">
    <name type="scientific">Parafilimonas terrae</name>
    <dbReference type="NCBI Taxonomy" id="1465490"/>
    <lineage>
        <taxon>Bacteria</taxon>
        <taxon>Pseudomonadati</taxon>
        <taxon>Bacteroidota</taxon>
        <taxon>Chitinophagia</taxon>
        <taxon>Chitinophagales</taxon>
        <taxon>Chitinophagaceae</taxon>
        <taxon>Parafilimonas</taxon>
    </lineage>
</organism>
<reference evidence="3 4" key="1">
    <citation type="submission" date="2016-10" db="EMBL/GenBank/DDBJ databases">
        <authorList>
            <person name="de Groot N.N."/>
        </authorList>
    </citation>
    <scope>NUCLEOTIDE SEQUENCE [LARGE SCALE GENOMIC DNA]</scope>
    <source>
        <strain evidence="3 4">DSM 28286</strain>
    </source>
</reference>
<dbReference type="Pfam" id="PF13568">
    <property type="entry name" value="OMP_b-brl_2"/>
    <property type="match status" value="1"/>
</dbReference>
<keyword evidence="1" id="KW-0732">Signal</keyword>
<evidence type="ECO:0000313" key="4">
    <source>
        <dbReference type="Proteomes" id="UP000199031"/>
    </source>
</evidence>